<dbReference type="PANTHER" id="PTHR46890:SF48">
    <property type="entry name" value="RNA-DIRECTED DNA POLYMERASE"/>
    <property type="match status" value="1"/>
</dbReference>
<dbReference type="PROSITE" id="PS50878">
    <property type="entry name" value="RT_POL"/>
    <property type="match status" value="1"/>
</dbReference>
<gene>
    <name evidence="2" type="ORF">Sango_3075100</name>
</gene>
<dbReference type="SUPFAM" id="SSF56219">
    <property type="entry name" value="DNase I-like"/>
    <property type="match status" value="1"/>
</dbReference>
<dbReference type="PANTHER" id="PTHR46890">
    <property type="entry name" value="NON-LTR RETROLELEMENT REVERSE TRANSCRIPTASE-LIKE PROTEIN-RELATED"/>
    <property type="match status" value="1"/>
</dbReference>
<feature type="domain" description="Reverse transcriptase" evidence="1">
    <location>
        <begin position="294"/>
        <end position="572"/>
    </location>
</feature>
<dbReference type="InterPro" id="IPR043502">
    <property type="entry name" value="DNA/RNA_pol_sf"/>
</dbReference>
<dbReference type="GO" id="GO:0003824">
    <property type="term" value="F:catalytic activity"/>
    <property type="evidence" value="ECO:0007669"/>
    <property type="project" value="InterPro"/>
</dbReference>
<dbReference type="Pfam" id="PF03372">
    <property type="entry name" value="Exo_endo_phos"/>
    <property type="match status" value="1"/>
</dbReference>
<dbReference type="InterPro" id="IPR005135">
    <property type="entry name" value="Endo/exonuclease/phosphatase"/>
</dbReference>
<proteinExistence type="predicted"/>
<dbReference type="CDD" id="cd01650">
    <property type="entry name" value="RT_nLTR_like"/>
    <property type="match status" value="1"/>
</dbReference>
<sequence>MIQDHEQFLHLKVNPGASQEDIFCTFVYAKCYRNSRRLLWDELTIISNLHAPWLVGGDFNVILHPNENQGGDMRRMGPSDDFNDMMIDTRLMDAGFEGEPYTWTNKKVWKRLDRVLYSKEWTDTYNSTRVQHLPRRLSDHHPLFITAAKTENRKPSSFRFQNMWLNHHSFFDTVRQEWNLPIEGEVFGNVFTTVEHAKQEAEEAKKNFDRDPLKANLVAHNKCNAALVHALSLESEYWRQKIHSICNIPTQEEIIDIVFSIDKDSVAGPDGFSSVFFQKCLDFIKYDIQEAVRDFFCGTPIPRSFKATTIVLIPKVESPQTWSDFRPISLCNVTNKILSKLLYKKLSLSLPNLISPSQSGFVTGRLISDNILMAQEMIHHLDLRYKNSNLVIKLDMSKAYDRVDWNFLLFIMEKMGFPSRFLSLIKHAIKDCWFTVLVNGETTGFFKSTRGLRQGDPISPALFIIAAEALSKGIDHLFNGNPGMYFQEKCEVKISHLSYVNDVIIFTNCKEAGLLRLLNFLRKFEEQSGQQINQAKSAFIPGRKANLIANRIKNITGFSMKALPITYLGAPLYKGNNRKALYENLIDKYHKKLERLFRRFFWGSTTEQRKIHWTKWHNVCFPTDEGGLGIRNLWDVVSAFSYKLWWRLRLNNSLWSTFTIRKYCQGYFPGSSKVFTMDSSIWKRLCMIRKEAQGNIFWSLGIGNVSFWHDWWLPEGSLDTLIGTQCNLHIPVNWFWNNQEWDIHKLQQAVPRHMIDRSQGFPSTSTTPIAYIGNCQKMKRSR</sequence>
<protein>
    <recommendedName>
        <fullName evidence="1">Reverse transcriptase domain-containing protein</fullName>
    </recommendedName>
</protein>
<dbReference type="AlphaFoldDB" id="A0AAE1W191"/>
<accession>A0AAE1W191</accession>
<dbReference type="EMBL" id="JACGWL010000214">
    <property type="protein sequence ID" value="KAK4384295.1"/>
    <property type="molecule type" value="Genomic_DNA"/>
</dbReference>
<dbReference type="InterPro" id="IPR036691">
    <property type="entry name" value="Endo/exonu/phosph_ase_sf"/>
</dbReference>
<dbReference type="InterPro" id="IPR052343">
    <property type="entry name" value="Retrotransposon-Effector_Assoc"/>
</dbReference>
<name>A0AAE1W191_9LAMI</name>
<reference evidence="2" key="2">
    <citation type="journal article" date="2024" name="Plant">
        <title>Genomic evolution and insights into agronomic trait innovations of Sesamum species.</title>
        <authorList>
            <person name="Miao H."/>
            <person name="Wang L."/>
            <person name="Qu L."/>
            <person name="Liu H."/>
            <person name="Sun Y."/>
            <person name="Le M."/>
            <person name="Wang Q."/>
            <person name="Wei S."/>
            <person name="Zheng Y."/>
            <person name="Lin W."/>
            <person name="Duan Y."/>
            <person name="Cao H."/>
            <person name="Xiong S."/>
            <person name="Wang X."/>
            <person name="Wei L."/>
            <person name="Li C."/>
            <person name="Ma Q."/>
            <person name="Ju M."/>
            <person name="Zhao R."/>
            <person name="Li G."/>
            <person name="Mu C."/>
            <person name="Tian Q."/>
            <person name="Mei H."/>
            <person name="Zhang T."/>
            <person name="Gao T."/>
            <person name="Zhang H."/>
        </authorList>
    </citation>
    <scope>NUCLEOTIDE SEQUENCE</scope>
    <source>
        <strain evidence="2">K16</strain>
    </source>
</reference>
<reference evidence="2" key="1">
    <citation type="submission" date="2020-06" db="EMBL/GenBank/DDBJ databases">
        <authorList>
            <person name="Li T."/>
            <person name="Hu X."/>
            <person name="Zhang T."/>
            <person name="Song X."/>
            <person name="Zhang H."/>
            <person name="Dai N."/>
            <person name="Sheng W."/>
            <person name="Hou X."/>
            <person name="Wei L."/>
        </authorList>
    </citation>
    <scope>NUCLEOTIDE SEQUENCE</scope>
    <source>
        <strain evidence="2">K16</strain>
        <tissue evidence="2">Leaf</tissue>
    </source>
</reference>
<evidence type="ECO:0000259" key="1">
    <source>
        <dbReference type="PROSITE" id="PS50878"/>
    </source>
</evidence>
<organism evidence="2 3">
    <name type="scientific">Sesamum angolense</name>
    <dbReference type="NCBI Taxonomy" id="2727404"/>
    <lineage>
        <taxon>Eukaryota</taxon>
        <taxon>Viridiplantae</taxon>
        <taxon>Streptophyta</taxon>
        <taxon>Embryophyta</taxon>
        <taxon>Tracheophyta</taxon>
        <taxon>Spermatophyta</taxon>
        <taxon>Magnoliopsida</taxon>
        <taxon>eudicotyledons</taxon>
        <taxon>Gunneridae</taxon>
        <taxon>Pentapetalae</taxon>
        <taxon>asterids</taxon>
        <taxon>lamiids</taxon>
        <taxon>Lamiales</taxon>
        <taxon>Pedaliaceae</taxon>
        <taxon>Sesamum</taxon>
    </lineage>
</organism>
<comment type="caution">
    <text evidence="2">The sequence shown here is derived from an EMBL/GenBank/DDBJ whole genome shotgun (WGS) entry which is preliminary data.</text>
</comment>
<dbReference type="Pfam" id="PF00078">
    <property type="entry name" value="RVT_1"/>
    <property type="match status" value="1"/>
</dbReference>
<keyword evidence="3" id="KW-1185">Reference proteome</keyword>
<dbReference type="Proteomes" id="UP001289374">
    <property type="component" value="Unassembled WGS sequence"/>
</dbReference>
<dbReference type="SUPFAM" id="SSF56672">
    <property type="entry name" value="DNA/RNA polymerases"/>
    <property type="match status" value="1"/>
</dbReference>
<dbReference type="InterPro" id="IPR000477">
    <property type="entry name" value="RT_dom"/>
</dbReference>
<dbReference type="Gene3D" id="3.60.10.10">
    <property type="entry name" value="Endonuclease/exonuclease/phosphatase"/>
    <property type="match status" value="1"/>
</dbReference>
<evidence type="ECO:0000313" key="3">
    <source>
        <dbReference type="Proteomes" id="UP001289374"/>
    </source>
</evidence>
<evidence type="ECO:0000313" key="2">
    <source>
        <dbReference type="EMBL" id="KAK4384295.1"/>
    </source>
</evidence>